<dbReference type="AlphaFoldDB" id="A0A7W5AK28"/>
<gene>
    <name evidence="2" type="ORF">FHR83_005412</name>
</gene>
<name>A0A7W5AK28_9ACTN</name>
<sequence>MNGAVLTTTDPDITTAVRELAIRAGLPLSVHQPHEPTAARRKTATLIIVGADQITALGEQTASPDRTIIVAAGTSPVTASQAAAGQPVLRLPQDEQQIVRLFEDTAAPVLDRLRATGCRIGFTDPRHRRSGYVPPLAVTDWRRHPGQAVYVNCGQLACGDADIGLAHTVRRSNFRSLHRRFPAAWTDTVADDLTELGAFVADLPAAAIDALCSLADRETILDTDDHRAVHEDDIVESWALEAAFDVYSRLPPACRKVWDRTCPYRVTELLHQVVDDTGVGPVHDGWQVRWLITELAPLLAARLMAEHRHTPPGTPSAITALQDHAARHRYRRASRPSH</sequence>
<evidence type="ECO:0000313" key="3">
    <source>
        <dbReference type="Proteomes" id="UP000590749"/>
    </source>
</evidence>
<evidence type="ECO:0000313" key="2">
    <source>
        <dbReference type="EMBL" id="MBB3097728.1"/>
    </source>
</evidence>
<dbReference type="Proteomes" id="UP000590749">
    <property type="component" value="Unassembled WGS sequence"/>
</dbReference>
<dbReference type="InterPro" id="IPR059050">
    <property type="entry name" value="Rv3660c_N"/>
</dbReference>
<dbReference type="RefSeq" id="WP_183223129.1">
    <property type="nucleotide sequence ID" value="NZ_BMPW01000019.1"/>
</dbReference>
<keyword evidence="3" id="KW-1185">Reference proteome</keyword>
<reference evidence="2 3" key="1">
    <citation type="submission" date="2020-08" db="EMBL/GenBank/DDBJ databases">
        <title>Genomic Encyclopedia of Type Strains, Phase III (KMG-III): the genomes of soil and plant-associated and newly described type strains.</title>
        <authorList>
            <person name="Whitman W."/>
        </authorList>
    </citation>
    <scope>NUCLEOTIDE SEQUENCE [LARGE SCALE GENOMIC DNA]</scope>
    <source>
        <strain evidence="2 3">CECT 3287</strain>
    </source>
</reference>
<feature type="domain" description="Rv3660c-like CheY-like N-terminal" evidence="1">
    <location>
        <begin position="8"/>
        <end position="107"/>
    </location>
</feature>
<dbReference type="Pfam" id="PF26563">
    <property type="entry name" value="Rv3660c_N"/>
    <property type="match status" value="1"/>
</dbReference>
<dbReference type="EMBL" id="JACHXF010000012">
    <property type="protein sequence ID" value="MBB3097728.1"/>
    <property type="molecule type" value="Genomic_DNA"/>
</dbReference>
<protein>
    <recommendedName>
        <fullName evidence="1">Rv3660c-like CheY-like N-terminal domain-containing protein</fullName>
    </recommendedName>
</protein>
<accession>A0A7W5AK28</accession>
<organism evidence="2 3">
    <name type="scientific">Actinoplanes campanulatus</name>
    <dbReference type="NCBI Taxonomy" id="113559"/>
    <lineage>
        <taxon>Bacteria</taxon>
        <taxon>Bacillati</taxon>
        <taxon>Actinomycetota</taxon>
        <taxon>Actinomycetes</taxon>
        <taxon>Micromonosporales</taxon>
        <taxon>Micromonosporaceae</taxon>
        <taxon>Actinoplanes</taxon>
    </lineage>
</organism>
<evidence type="ECO:0000259" key="1">
    <source>
        <dbReference type="Pfam" id="PF26563"/>
    </source>
</evidence>
<comment type="caution">
    <text evidence="2">The sequence shown here is derived from an EMBL/GenBank/DDBJ whole genome shotgun (WGS) entry which is preliminary data.</text>
</comment>
<proteinExistence type="predicted"/>